<keyword evidence="2" id="KW-1185">Reference proteome</keyword>
<proteinExistence type="predicted"/>
<dbReference type="Proteomes" id="UP001187192">
    <property type="component" value="Unassembled WGS sequence"/>
</dbReference>
<accession>A0AA88A6G3</accession>
<organism evidence="1 2">
    <name type="scientific">Ficus carica</name>
    <name type="common">Common fig</name>
    <dbReference type="NCBI Taxonomy" id="3494"/>
    <lineage>
        <taxon>Eukaryota</taxon>
        <taxon>Viridiplantae</taxon>
        <taxon>Streptophyta</taxon>
        <taxon>Embryophyta</taxon>
        <taxon>Tracheophyta</taxon>
        <taxon>Spermatophyta</taxon>
        <taxon>Magnoliopsida</taxon>
        <taxon>eudicotyledons</taxon>
        <taxon>Gunneridae</taxon>
        <taxon>Pentapetalae</taxon>
        <taxon>rosids</taxon>
        <taxon>fabids</taxon>
        <taxon>Rosales</taxon>
        <taxon>Moraceae</taxon>
        <taxon>Ficeae</taxon>
        <taxon>Ficus</taxon>
    </lineage>
</organism>
<protein>
    <submittedName>
        <fullName evidence="1">Uncharacterized protein</fullName>
    </submittedName>
</protein>
<reference evidence="1" key="1">
    <citation type="submission" date="2023-07" db="EMBL/GenBank/DDBJ databases">
        <title>draft genome sequence of fig (Ficus carica).</title>
        <authorList>
            <person name="Takahashi T."/>
            <person name="Nishimura K."/>
        </authorList>
    </citation>
    <scope>NUCLEOTIDE SEQUENCE</scope>
</reference>
<dbReference type="AlphaFoldDB" id="A0AA88A6G3"/>
<dbReference type="EMBL" id="BTGU01000020">
    <property type="protein sequence ID" value="GMN45472.1"/>
    <property type="molecule type" value="Genomic_DNA"/>
</dbReference>
<sequence length="76" mass="8287">MEVNGRIRSDVVVLNRFLYSAMEALVAEAAIAAFKSLTCSLFVMIQNEFSFFQMGSLCNTVDVFLKAPDAFGGLVA</sequence>
<evidence type="ECO:0000313" key="2">
    <source>
        <dbReference type="Proteomes" id="UP001187192"/>
    </source>
</evidence>
<name>A0AA88A6G3_FICCA</name>
<evidence type="ECO:0000313" key="1">
    <source>
        <dbReference type="EMBL" id="GMN45472.1"/>
    </source>
</evidence>
<gene>
    <name evidence="1" type="ORF">TIFTF001_014662</name>
</gene>
<comment type="caution">
    <text evidence="1">The sequence shown here is derived from an EMBL/GenBank/DDBJ whole genome shotgun (WGS) entry which is preliminary data.</text>
</comment>